<sequence length="298" mass="33645">MKNVVKLISLFFLVSLSINLSWGQSGINAFLKPSDTLNVPRRNAVIIVEGIVFAAGVIEFNQPFSNQCWDSDFDFINDNRGYMQMDKASHVFSSYHISRFSAEGLQWAGVSKKNQLIYGGGMGFVLLTTIELINGYKCESGASYGDIVANAVGSSLYISQELLWKEQRIVPKFSFHSSDFMCVDARAMKSQIMDDYNGQTYWMSGNLHSFFKSSKILPKWFNVALGYGVENFYVKQEGGSVLNSYRQLYFSLDVDLTRIKTNSHVLKTLFSVFNTIKVPAPTLEISQFGDVKGYFIYF</sequence>
<dbReference type="RefSeq" id="WP_023578315.1">
    <property type="nucleotide sequence ID" value="NZ_AVGG01000002.1"/>
</dbReference>
<dbReference type="Pfam" id="PF10043">
    <property type="entry name" value="DUF2279"/>
    <property type="match status" value="1"/>
</dbReference>
<dbReference type="STRING" id="1341181.FLJC2902T_06400"/>
<evidence type="ECO:0000313" key="1">
    <source>
        <dbReference type="EMBL" id="ESU29244.1"/>
    </source>
</evidence>
<dbReference type="PATRIC" id="fig|1341181.4.peg.637"/>
<reference evidence="1 2" key="1">
    <citation type="submission" date="2013-08" db="EMBL/GenBank/DDBJ databases">
        <title>Flavobacterium limnosediminis JC2902 genome sequencing.</title>
        <authorList>
            <person name="Lee K."/>
            <person name="Yi H."/>
            <person name="Park S."/>
            <person name="Chun J."/>
        </authorList>
    </citation>
    <scope>NUCLEOTIDE SEQUENCE [LARGE SCALE GENOMIC DNA]</scope>
    <source>
        <strain evidence="1 2">JC2902</strain>
    </source>
</reference>
<dbReference type="eggNOG" id="COG5544">
    <property type="taxonomic scope" value="Bacteria"/>
</dbReference>
<name>V6SS24_9FLAO</name>
<protein>
    <recommendedName>
        <fullName evidence="3">DUF2279 domain-containing protein</fullName>
    </recommendedName>
</protein>
<proteinExistence type="predicted"/>
<gene>
    <name evidence="1" type="ORF">FLJC2902T_06400</name>
</gene>
<keyword evidence="2" id="KW-1185">Reference proteome</keyword>
<evidence type="ECO:0008006" key="3">
    <source>
        <dbReference type="Google" id="ProtNLM"/>
    </source>
</evidence>
<dbReference type="AlphaFoldDB" id="V6SS24"/>
<dbReference type="InterPro" id="IPR018736">
    <property type="entry name" value="DUF2279_periplasmic_lipo"/>
</dbReference>
<accession>V6SS24</accession>
<dbReference type="EMBL" id="AVGG01000002">
    <property type="protein sequence ID" value="ESU29244.1"/>
    <property type="molecule type" value="Genomic_DNA"/>
</dbReference>
<organism evidence="1 2">
    <name type="scientific">Flavobacterium limnosediminis JC2902</name>
    <dbReference type="NCBI Taxonomy" id="1341181"/>
    <lineage>
        <taxon>Bacteria</taxon>
        <taxon>Pseudomonadati</taxon>
        <taxon>Bacteroidota</taxon>
        <taxon>Flavobacteriia</taxon>
        <taxon>Flavobacteriales</taxon>
        <taxon>Flavobacteriaceae</taxon>
        <taxon>Flavobacterium</taxon>
    </lineage>
</organism>
<evidence type="ECO:0000313" key="2">
    <source>
        <dbReference type="Proteomes" id="UP000018004"/>
    </source>
</evidence>
<comment type="caution">
    <text evidence="1">The sequence shown here is derived from an EMBL/GenBank/DDBJ whole genome shotgun (WGS) entry which is preliminary data.</text>
</comment>
<dbReference type="Proteomes" id="UP000018004">
    <property type="component" value="Unassembled WGS sequence"/>
</dbReference>
<dbReference type="OrthoDB" id="9803535at2"/>